<proteinExistence type="predicted"/>
<feature type="domain" description="AMP-dependent synthetase/ligase" evidence="3">
    <location>
        <begin position="70"/>
        <end position="313"/>
    </location>
</feature>
<evidence type="ECO:0000259" key="3">
    <source>
        <dbReference type="Pfam" id="PF00501"/>
    </source>
</evidence>
<protein>
    <recommendedName>
        <fullName evidence="7">Carrier domain-containing protein</fullName>
    </recommendedName>
</protein>
<dbReference type="Pfam" id="PF00501">
    <property type="entry name" value="AMP-binding"/>
    <property type="match status" value="1"/>
</dbReference>
<feature type="domain" description="Thioesterase" evidence="4">
    <location>
        <begin position="683"/>
        <end position="832"/>
    </location>
</feature>
<dbReference type="Gene3D" id="3.40.50.12780">
    <property type="entry name" value="N-terminal domain of ligase-like"/>
    <property type="match status" value="1"/>
</dbReference>
<evidence type="ECO:0000313" key="6">
    <source>
        <dbReference type="Proteomes" id="UP000219338"/>
    </source>
</evidence>
<keyword evidence="6" id="KW-1185">Reference proteome</keyword>
<accession>A0A284S281</accession>
<dbReference type="InterPro" id="IPR001031">
    <property type="entry name" value="Thioesterase"/>
</dbReference>
<reference evidence="6" key="1">
    <citation type="journal article" date="2017" name="Nat. Ecol. Evol.">
        <title>Genome expansion and lineage-specific genetic innovations in the forest pathogenic fungi Armillaria.</title>
        <authorList>
            <person name="Sipos G."/>
            <person name="Prasanna A.N."/>
            <person name="Walter M.C."/>
            <person name="O'Connor E."/>
            <person name="Balint B."/>
            <person name="Krizsan K."/>
            <person name="Kiss B."/>
            <person name="Hess J."/>
            <person name="Varga T."/>
            <person name="Slot J."/>
            <person name="Riley R."/>
            <person name="Boka B."/>
            <person name="Rigling D."/>
            <person name="Barry K."/>
            <person name="Lee J."/>
            <person name="Mihaltcheva S."/>
            <person name="LaButti K."/>
            <person name="Lipzen A."/>
            <person name="Waldron R."/>
            <person name="Moloney N.M."/>
            <person name="Sperisen C."/>
            <person name="Kredics L."/>
            <person name="Vagvoelgyi C."/>
            <person name="Patrignani A."/>
            <person name="Fitzpatrick D."/>
            <person name="Nagy I."/>
            <person name="Doyle S."/>
            <person name="Anderson J.B."/>
            <person name="Grigoriev I.V."/>
            <person name="Gueldener U."/>
            <person name="Muensterkoetter M."/>
            <person name="Nagy L.G."/>
        </authorList>
    </citation>
    <scope>NUCLEOTIDE SEQUENCE [LARGE SCALE GENOMIC DNA]</scope>
    <source>
        <strain evidence="6">C18/9</strain>
    </source>
</reference>
<dbReference type="OrthoDB" id="429813at2759"/>
<dbReference type="SUPFAM" id="SSF56801">
    <property type="entry name" value="Acetyl-CoA synthetase-like"/>
    <property type="match status" value="1"/>
</dbReference>
<dbReference type="InterPro" id="IPR000873">
    <property type="entry name" value="AMP-dep_synth/lig_dom"/>
</dbReference>
<name>A0A284S281_ARMOS</name>
<dbReference type="EMBL" id="FUEG01000026">
    <property type="protein sequence ID" value="SJL15089.1"/>
    <property type="molecule type" value="Genomic_DNA"/>
</dbReference>
<dbReference type="InterPro" id="IPR029058">
    <property type="entry name" value="AB_hydrolase_fold"/>
</dbReference>
<organism evidence="5 6">
    <name type="scientific">Armillaria ostoyae</name>
    <name type="common">Armillaria root rot fungus</name>
    <dbReference type="NCBI Taxonomy" id="47428"/>
    <lineage>
        <taxon>Eukaryota</taxon>
        <taxon>Fungi</taxon>
        <taxon>Dikarya</taxon>
        <taxon>Basidiomycota</taxon>
        <taxon>Agaricomycotina</taxon>
        <taxon>Agaricomycetes</taxon>
        <taxon>Agaricomycetidae</taxon>
        <taxon>Agaricales</taxon>
        <taxon>Marasmiineae</taxon>
        <taxon>Physalacriaceae</taxon>
        <taxon>Armillaria</taxon>
    </lineage>
</organism>
<sequence>MKTSPGSSSTFTHPLLDGSLTYPEIFDYNAQHSPDHPVFQFFDQDHIHKLTWSEVTKAIHAAGVLANADGITFLTVVAGIIRAGYTAFPISTRNSPAAVAHLLESTGCKNLFVSADPAMQEVACMQDGINTIPVQTFEDLYLKNDSEPLPHVCPDWEQLALIIHSSGSTRFPTPIPYTHRFYMMHTLNKRAETLMFADTLFPCMAQRCIMLWDASDGVTIAVFPPENPPIVPTPERVMEGIIATKCTIVFCVPHFYEAWAHDPAAVEALTKSTIAVFGGGPLAKSAGDSLVAKGVPLCALFGSTETTLSAKMMPKEMPAEGWEWFEWASYIEYILVPVEGEENMFHVVIKENPKTGYSPAVFNTTINGVRAYNTTDLFIRHPTNPKMFKCYGRHDDQIIHSTGEKTNPTPIGMFHFPHLSTVCCADTLAEKTITTDKRIAAAVMFGRSRFQPGVLVSPAPGYEFDPTNEKDLTDFRASIWDMVSKANEEAPQHLRIFKEIIIITNPSKPFTFTSKGTLRRPAILEAYSKEIEAAYEAVDNISVSNIPALQKWNIDEIKDWIQHIVHNLLRANTQISDRQDLFVVGVDSLIAIAIRNTITSTLRKTHAISTGAIRALPQNFVFNNPLISLLSAFVHDTIISSQSNGTTETEDEDDGSEPVITFTRLPEPGETIVKLRKGKGEPPLIVLHGGAGLAFDFRSYPEKFRSAVWAVQVTPDAPMTSLENLVAFYRRKIKDERPTGPYRFAGYSASSILAFLITQEFERHGDTVSQLAMLDLFPSLFLHQIPPADSPNRQKEFTVTVIKLMLDLTAWEKSRKSSVDALHSAFNGTGGSPLQRLTMDIVRKLVGMIGDFCLRPDIEQWMGSMKDVKAPVTVYVAEEGARLIPLPREEKEDLGASRWVPEARVMRVPGGHMDFLEHDLVVAGLQEGYL</sequence>
<dbReference type="Pfam" id="PF00975">
    <property type="entry name" value="Thioesterase"/>
    <property type="match status" value="1"/>
</dbReference>
<dbReference type="Pfam" id="PF23562">
    <property type="entry name" value="AMP-binding_C_3"/>
    <property type="match status" value="1"/>
</dbReference>
<dbReference type="PANTHER" id="PTHR43439:SF2">
    <property type="entry name" value="ENZYME, PUTATIVE (JCVI)-RELATED"/>
    <property type="match status" value="1"/>
</dbReference>
<dbReference type="Gene3D" id="3.40.50.1820">
    <property type="entry name" value="alpha/beta hydrolase"/>
    <property type="match status" value="1"/>
</dbReference>
<dbReference type="AlphaFoldDB" id="A0A284S281"/>
<dbReference type="SUPFAM" id="SSF53474">
    <property type="entry name" value="alpha/beta-Hydrolases"/>
    <property type="match status" value="1"/>
</dbReference>
<gene>
    <name evidence="5" type="ORF">ARMOST_18571</name>
</gene>
<evidence type="ECO:0000259" key="4">
    <source>
        <dbReference type="Pfam" id="PF00975"/>
    </source>
</evidence>
<dbReference type="PANTHER" id="PTHR43439">
    <property type="entry name" value="PHENYLACETATE-COENZYME A LIGASE"/>
    <property type="match status" value="1"/>
</dbReference>
<keyword evidence="2" id="KW-0597">Phosphoprotein</keyword>
<evidence type="ECO:0000256" key="2">
    <source>
        <dbReference type="ARBA" id="ARBA00022553"/>
    </source>
</evidence>
<evidence type="ECO:0000313" key="5">
    <source>
        <dbReference type="EMBL" id="SJL15089.1"/>
    </source>
</evidence>
<evidence type="ECO:0008006" key="7">
    <source>
        <dbReference type="Google" id="ProtNLM"/>
    </source>
</evidence>
<dbReference type="STRING" id="47428.A0A284S281"/>
<dbReference type="InterPro" id="IPR042099">
    <property type="entry name" value="ANL_N_sf"/>
</dbReference>
<evidence type="ECO:0000256" key="1">
    <source>
        <dbReference type="ARBA" id="ARBA00022450"/>
    </source>
</evidence>
<dbReference type="Proteomes" id="UP000219338">
    <property type="component" value="Unassembled WGS sequence"/>
</dbReference>
<keyword evidence="1" id="KW-0596">Phosphopantetheine</keyword>
<dbReference type="InterPro" id="IPR051414">
    <property type="entry name" value="Adenylate-forming_Reductase"/>
</dbReference>